<feature type="compositionally biased region" description="Acidic residues" evidence="2">
    <location>
        <begin position="356"/>
        <end position="366"/>
    </location>
</feature>
<feature type="domain" description="RING-type" evidence="4">
    <location>
        <begin position="382"/>
        <end position="427"/>
    </location>
</feature>
<dbReference type="Gene3D" id="3.30.40.10">
    <property type="entry name" value="Zinc/RING finger domain, C3HC4 (zinc finger)"/>
    <property type="match status" value="1"/>
</dbReference>
<protein>
    <recommendedName>
        <fullName evidence="4">RING-type domain-containing protein</fullName>
    </recommendedName>
</protein>
<keyword evidence="1" id="KW-0862">Zinc</keyword>
<dbReference type="PANTHER" id="PTHR47355:SF1">
    <property type="entry name" value="E3 UBIQUITIN-PROTEIN LIGASE SPL2"/>
    <property type="match status" value="1"/>
</dbReference>
<dbReference type="OrthoDB" id="774873at2759"/>
<evidence type="ECO:0000259" key="4">
    <source>
        <dbReference type="PROSITE" id="PS50089"/>
    </source>
</evidence>
<dbReference type="PROSITE" id="PS50089">
    <property type="entry name" value="ZF_RING_2"/>
    <property type="match status" value="1"/>
</dbReference>
<dbReference type="InterPro" id="IPR013083">
    <property type="entry name" value="Znf_RING/FYVE/PHD"/>
</dbReference>
<evidence type="ECO:0000256" key="2">
    <source>
        <dbReference type="SAM" id="MobiDB-lite"/>
    </source>
</evidence>
<keyword evidence="1" id="KW-0479">Metal-binding</keyword>
<evidence type="ECO:0000256" key="3">
    <source>
        <dbReference type="SAM" id="Phobius"/>
    </source>
</evidence>
<sequence length="438" mass="48349">MESWSGGVPEWACALLVEMSVPLLWASVGQLWNTASKNRRLRNTREAIRKAVDEDSDSGQGGGREGLRQLLDERPSSRLGVFRGEVARAANSSSSTLLSDLLESLRWRPHRPPAVVRLSTREVCWKNFSPKRLGRRVTYQLDRWSLETDSFRVVDPKNPSENFVHVPRLRATEAEGVLEKMDLALLSAERRPVVATDSRRYSGSSPVYTTSNDRLYNALVRGRYASHVEVKEKALLCGTSVTMVGRVAEHDKGGEGEISLLPDGQTMVYITEKNPDEILADLDKRITSSLFAMAGLALASTFFAGVLGVYLYVVGRGLYRALVGGPGGRRTETEEEKRRRRRNELLGLEPTSSSSSEEEEEEDLAEEGVAGEGGGAGVSGVCCICLARKNKYVLVPCGHCCTCKLCAISLFTEAESKGSEPRCPICRVEIDHFMKVYK</sequence>
<evidence type="ECO:0000256" key="1">
    <source>
        <dbReference type="PROSITE-ProRule" id="PRU00175"/>
    </source>
</evidence>
<proteinExistence type="predicted"/>
<dbReference type="Proteomes" id="UP000316726">
    <property type="component" value="Chromosome 4"/>
</dbReference>
<dbReference type="AlphaFoldDB" id="A0A5B8MKM2"/>
<feature type="compositionally biased region" description="Low complexity" evidence="2">
    <location>
        <begin position="345"/>
        <end position="355"/>
    </location>
</feature>
<feature type="region of interest" description="Disordered" evidence="2">
    <location>
        <begin position="325"/>
        <end position="371"/>
    </location>
</feature>
<dbReference type="GO" id="GO:0004842">
    <property type="term" value="F:ubiquitin-protein transferase activity"/>
    <property type="evidence" value="ECO:0007669"/>
    <property type="project" value="InterPro"/>
</dbReference>
<dbReference type="STRING" id="1764295.A0A5B8MKM2"/>
<keyword evidence="1" id="KW-0863">Zinc-finger</keyword>
<gene>
    <name evidence="5" type="ORF">A3770_04p35210</name>
</gene>
<keyword evidence="6" id="KW-1185">Reference proteome</keyword>
<dbReference type="InterPro" id="IPR044247">
    <property type="entry name" value="SPL2-like"/>
</dbReference>
<keyword evidence="3" id="KW-0472">Membrane</keyword>
<dbReference type="EMBL" id="CP031037">
    <property type="protein sequence ID" value="QDZ21003.1"/>
    <property type="molecule type" value="Genomic_DNA"/>
</dbReference>
<organism evidence="5 6">
    <name type="scientific">Chloropicon primus</name>
    <dbReference type="NCBI Taxonomy" id="1764295"/>
    <lineage>
        <taxon>Eukaryota</taxon>
        <taxon>Viridiplantae</taxon>
        <taxon>Chlorophyta</taxon>
        <taxon>Chloropicophyceae</taxon>
        <taxon>Chloropicales</taxon>
        <taxon>Chloropicaceae</taxon>
        <taxon>Chloropicon</taxon>
    </lineage>
</organism>
<accession>A0A5B8MKM2</accession>
<dbReference type="InterPro" id="IPR001841">
    <property type="entry name" value="Znf_RING"/>
</dbReference>
<evidence type="ECO:0000313" key="6">
    <source>
        <dbReference type="Proteomes" id="UP000316726"/>
    </source>
</evidence>
<keyword evidence="3" id="KW-1133">Transmembrane helix</keyword>
<dbReference type="PANTHER" id="PTHR47355">
    <property type="entry name" value="E3 UBIQUITIN-PROTEIN LIGASE SPL2"/>
    <property type="match status" value="1"/>
</dbReference>
<name>A0A5B8MKM2_9CHLO</name>
<feature type="transmembrane region" description="Helical" evidence="3">
    <location>
        <begin position="290"/>
        <end position="313"/>
    </location>
</feature>
<dbReference type="SUPFAM" id="SSF57850">
    <property type="entry name" value="RING/U-box"/>
    <property type="match status" value="1"/>
</dbReference>
<evidence type="ECO:0000313" key="5">
    <source>
        <dbReference type="EMBL" id="QDZ21003.1"/>
    </source>
</evidence>
<reference evidence="5 6" key="1">
    <citation type="submission" date="2018-07" db="EMBL/GenBank/DDBJ databases">
        <title>The complete nuclear genome of the prasinophyte Chloropicon primus (CCMP1205).</title>
        <authorList>
            <person name="Pombert J.-F."/>
            <person name="Otis C."/>
            <person name="Turmel M."/>
            <person name="Lemieux C."/>
        </authorList>
    </citation>
    <scope>NUCLEOTIDE SEQUENCE [LARGE SCALE GENOMIC DNA]</scope>
    <source>
        <strain evidence="5 6">CCMP1205</strain>
    </source>
</reference>
<dbReference type="GO" id="GO:0008270">
    <property type="term" value="F:zinc ion binding"/>
    <property type="evidence" value="ECO:0007669"/>
    <property type="project" value="UniProtKB-KW"/>
</dbReference>
<dbReference type="Pfam" id="PF13920">
    <property type="entry name" value="zf-C3HC4_3"/>
    <property type="match status" value="1"/>
</dbReference>
<keyword evidence="3" id="KW-0812">Transmembrane</keyword>
<feature type="region of interest" description="Disordered" evidence="2">
    <location>
        <begin position="51"/>
        <end position="70"/>
    </location>
</feature>